<dbReference type="EMBL" id="KZ559505">
    <property type="protein sequence ID" value="PLN85342.1"/>
    <property type="molecule type" value="Genomic_DNA"/>
</dbReference>
<feature type="compositionally biased region" description="Low complexity" evidence="5">
    <location>
        <begin position="710"/>
        <end position="724"/>
    </location>
</feature>
<organism evidence="7 8">
    <name type="scientific">Aspergillus taichungensis</name>
    <dbReference type="NCBI Taxonomy" id="482145"/>
    <lineage>
        <taxon>Eukaryota</taxon>
        <taxon>Fungi</taxon>
        <taxon>Dikarya</taxon>
        <taxon>Ascomycota</taxon>
        <taxon>Pezizomycotina</taxon>
        <taxon>Eurotiomycetes</taxon>
        <taxon>Eurotiomycetidae</taxon>
        <taxon>Eurotiales</taxon>
        <taxon>Aspergillaceae</taxon>
        <taxon>Aspergillus</taxon>
        <taxon>Aspergillus subgen. Circumdati</taxon>
    </lineage>
</organism>
<feature type="compositionally biased region" description="Basic residues" evidence="5">
    <location>
        <begin position="199"/>
        <end position="218"/>
    </location>
</feature>
<feature type="domain" description="Zinc finger PHD-type" evidence="6">
    <location>
        <begin position="434"/>
        <end position="486"/>
    </location>
</feature>
<evidence type="ECO:0000256" key="2">
    <source>
        <dbReference type="ARBA" id="ARBA00022771"/>
    </source>
</evidence>
<evidence type="ECO:0000259" key="6">
    <source>
        <dbReference type="SMART" id="SM00249"/>
    </source>
</evidence>
<accession>A0A2J5I5X7</accession>
<dbReference type="PROSITE" id="PS01359">
    <property type="entry name" value="ZF_PHD_1"/>
    <property type="match status" value="1"/>
</dbReference>
<sequence length="849" mass="95512">MVSRKRTRSDADAAPEQPSEEPGLLDQLRNCWEFANVMQYIAMFGKLMKIDEDFGIEDLETECLKPGPSEKLMEIGLCLLKWVSSHRGLSFDNFDEYTRRQYNAKAPHVENPFGYEEVPKKFAEFDIFLKLRVLHQLTVWTFWNPDRIRDKMPEQREQDQTQWRIEEVGYDRDGAYYYILDDNRLYRRTDPPIPAPKPAKPKTKRKSARALRASKRRRGSEAAIVDGSSEEDNGNANGEPQEDPFKEMQWECVAITLNDYREFLASIQKTRDPDEKILRDRIEEQVMPVIEKEEEVQERHRIKKEKELINLQMLAGAKRSSRLAGKAEKDRAEREAMEEARKHEAELALARKEEEKKKKMEQERRARMMTREQRIKDRERKRLEHEAELQKIQDEHEKFERGESRMSERHLRAEMERQKKNLKDLSGEDEWIFDCSGCGVHGENLDDGSHSVACEKCNVWQHSKCLGIAQDEAEREDFHFVCKDCHRREEEAKMPKLPPLKFKLGSSPSSAAFEDHQAKGPDAPHNFLVPKMEAHHQMSPNGSPSKMPAQSSFPPQTGSQSIPFSPSSPERRPHSAHHLPFSPSRAPFSPSKGMNGFSLSRTHHPKPPSTHQGTQPPPGRGTFGSFQTRRPSSSHSAQSPLLPSPIQNRPSMSPTQGNRDVGPLAGFPSAPQSDSPAPWTTPYGQQQARRPSTSNHASFSSMQGGQVSFAATPTASQSSPPQSSHGHGVHLSGISPTKQSPRPVTSGGMAGAPVLPPIQKLEPSPKLMGRSSPDAPIPPPVKSMTPEQEGRRQRENAMVSHGANVPQGMMSSPSLNRIPPLGSATQNTPSAPRFDPGNGSHGSNGSHGQ</sequence>
<evidence type="ECO:0000256" key="1">
    <source>
        <dbReference type="ARBA" id="ARBA00022723"/>
    </source>
</evidence>
<feature type="region of interest" description="Disordered" evidence="5">
    <location>
        <begin position="1"/>
        <end position="22"/>
    </location>
</feature>
<dbReference type="SMART" id="SM00249">
    <property type="entry name" value="PHD"/>
    <property type="match status" value="1"/>
</dbReference>
<dbReference type="SUPFAM" id="SSF57903">
    <property type="entry name" value="FYVE/PHD zinc finger"/>
    <property type="match status" value="1"/>
</dbReference>
<feature type="coiled-coil region" evidence="4">
    <location>
        <begin position="326"/>
        <end position="428"/>
    </location>
</feature>
<dbReference type="InterPro" id="IPR013083">
    <property type="entry name" value="Znf_RING/FYVE/PHD"/>
</dbReference>
<evidence type="ECO:0000256" key="3">
    <source>
        <dbReference type="ARBA" id="ARBA00022833"/>
    </source>
</evidence>
<dbReference type="Proteomes" id="UP000235023">
    <property type="component" value="Unassembled WGS sequence"/>
</dbReference>
<dbReference type="CDD" id="cd15556">
    <property type="entry name" value="PHD_MMD1_like"/>
    <property type="match status" value="1"/>
</dbReference>
<dbReference type="PANTHER" id="PTHR14296:SF3">
    <property type="entry name" value="DIKAR, ISOFORM F"/>
    <property type="match status" value="1"/>
</dbReference>
<keyword evidence="1" id="KW-0479">Metal-binding</keyword>
<feature type="compositionally biased region" description="Polar residues" evidence="5">
    <location>
        <begin position="624"/>
        <end position="658"/>
    </location>
</feature>
<feature type="compositionally biased region" description="Polar residues" evidence="5">
    <location>
        <begin position="734"/>
        <end position="743"/>
    </location>
</feature>
<reference evidence="8" key="1">
    <citation type="submission" date="2017-12" db="EMBL/GenBank/DDBJ databases">
        <authorList>
            <consortium name="DOE Joint Genome Institute"/>
            <person name="Mondo S.J."/>
            <person name="Kjaerbolling I."/>
            <person name="Vesth T.C."/>
            <person name="Frisvad J.C."/>
            <person name="Nybo J.L."/>
            <person name="Theobald S."/>
            <person name="Kuo A."/>
            <person name="Bowyer P."/>
            <person name="Matsuda Y."/>
            <person name="Lyhne E.K."/>
            <person name="Kogle M.E."/>
            <person name="Clum A."/>
            <person name="Lipzen A."/>
            <person name="Salamov A."/>
            <person name="Ngan C.Y."/>
            <person name="Daum C."/>
            <person name="Chiniquy J."/>
            <person name="Barry K."/>
            <person name="LaButti K."/>
            <person name="Haridas S."/>
            <person name="Simmons B.A."/>
            <person name="Magnuson J.K."/>
            <person name="Mortensen U.H."/>
            <person name="Larsen T.O."/>
            <person name="Grigoriev I.V."/>
            <person name="Baker S.E."/>
            <person name="Andersen M.R."/>
            <person name="Nordberg H.P."/>
            <person name="Cantor M.N."/>
            <person name="Hua S.X."/>
        </authorList>
    </citation>
    <scope>NUCLEOTIDE SEQUENCE [LARGE SCALE GENOMIC DNA]</scope>
    <source>
        <strain evidence="8">IBT 19404</strain>
    </source>
</reference>
<feature type="region of interest" description="Disordered" evidence="5">
    <location>
        <begin position="188"/>
        <end position="245"/>
    </location>
</feature>
<dbReference type="GO" id="GO:0031213">
    <property type="term" value="C:RSF complex"/>
    <property type="evidence" value="ECO:0007669"/>
    <property type="project" value="InterPro"/>
</dbReference>
<proteinExistence type="predicted"/>
<feature type="compositionally biased region" description="Low complexity" evidence="5">
    <location>
        <begin position="580"/>
        <end position="591"/>
    </location>
</feature>
<dbReference type="InterPro" id="IPR019786">
    <property type="entry name" value="Zinc_finger_PHD-type_CS"/>
</dbReference>
<dbReference type="Pfam" id="PF00628">
    <property type="entry name" value="PHD"/>
    <property type="match status" value="1"/>
</dbReference>
<feature type="compositionally biased region" description="Low complexity" evidence="5">
    <location>
        <begin position="499"/>
        <end position="510"/>
    </location>
</feature>
<dbReference type="InterPro" id="IPR058054">
    <property type="entry name" value="Znf_MS1-like"/>
</dbReference>
<dbReference type="InterPro" id="IPR011011">
    <property type="entry name" value="Znf_FYVE_PHD"/>
</dbReference>
<keyword evidence="4" id="KW-0175">Coiled coil</keyword>
<dbReference type="InterPro" id="IPR019787">
    <property type="entry name" value="Znf_PHD-finger"/>
</dbReference>
<name>A0A2J5I5X7_9EURO</name>
<feature type="compositionally biased region" description="Polar residues" evidence="5">
    <location>
        <begin position="538"/>
        <end position="568"/>
    </location>
</feature>
<evidence type="ECO:0000256" key="5">
    <source>
        <dbReference type="SAM" id="MobiDB-lite"/>
    </source>
</evidence>
<dbReference type="PANTHER" id="PTHR14296">
    <property type="entry name" value="REMODELING AND SPACING FACTOR 1"/>
    <property type="match status" value="1"/>
</dbReference>
<evidence type="ECO:0000313" key="8">
    <source>
        <dbReference type="Proteomes" id="UP000235023"/>
    </source>
</evidence>
<feature type="compositionally biased region" description="Polar residues" evidence="5">
    <location>
        <begin position="682"/>
        <end position="706"/>
    </location>
</feature>
<dbReference type="GO" id="GO:0008270">
    <property type="term" value="F:zinc ion binding"/>
    <property type="evidence" value="ECO:0007669"/>
    <property type="project" value="UniProtKB-KW"/>
</dbReference>
<feature type="region of interest" description="Disordered" evidence="5">
    <location>
        <begin position="496"/>
        <end position="849"/>
    </location>
</feature>
<evidence type="ECO:0000313" key="7">
    <source>
        <dbReference type="EMBL" id="PLN85342.1"/>
    </source>
</evidence>
<dbReference type="InterPro" id="IPR028938">
    <property type="entry name" value="Rsf1-like"/>
</dbReference>
<dbReference type="AlphaFoldDB" id="A0A2J5I5X7"/>
<feature type="compositionally biased region" description="Gly residues" evidence="5">
    <location>
        <begin position="839"/>
        <end position="849"/>
    </location>
</feature>
<gene>
    <name evidence="7" type="ORF">BDW42DRAFT_2705</name>
</gene>
<keyword evidence="8" id="KW-1185">Reference proteome</keyword>
<dbReference type="Gene3D" id="3.30.40.10">
    <property type="entry name" value="Zinc/RING finger domain, C3HC4 (zinc finger)"/>
    <property type="match status" value="1"/>
</dbReference>
<dbReference type="GO" id="GO:0006355">
    <property type="term" value="P:regulation of DNA-templated transcription"/>
    <property type="evidence" value="ECO:0007669"/>
    <property type="project" value="InterPro"/>
</dbReference>
<keyword evidence="3" id="KW-0862">Zinc</keyword>
<evidence type="ECO:0000256" key="4">
    <source>
        <dbReference type="SAM" id="Coils"/>
    </source>
</evidence>
<keyword evidence="2" id="KW-0863">Zinc-finger</keyword>
<protein>
    <recommendedName>
        <fullName evidence="6">Zinc finger PHD-type domain-containing protein</fullName>
    </recommendedName>
</protein>
<dbReference type="InterPro" id="IPR001965">
    <property type="entry name" value="Znf_PHD"/>
</dbReference>
<dbReference type="OrthoDB" id="303107at2759"/>